<dbReference type="STRING" id="630390.A0A180FXM4"/>
<dbReference type="EMBL" id="ADAS02006265">
    <property type="protein sequence ID" value="OAV85175.1"/>
    <property type="molecule type" value="Genomic_DNA"/>
</dbReference>
<dbReference type="Proteomes" id="UP000005240">
    <property type="component" value="Unassembled WGS sequence"/>
</dbReference>
<reference evidence="2" key="1">
    <citation type="submission" date="2009-11" db="EMBL/GenBank/DDBJ databases">
        <authorList>
            <consortium name="The Broad Institute Genome Sequencing Platform"/>
            <person name="Ward D."/>
            <person name="Feldgarden M."/>
            <person name="Earl A."/>
            <person name="Young S.K."/>
            <person name="Zeng Q."/>
            <person name="Koehrsen M."/>
            <person name="Alvarado L."/>
            <person name="Berlin A."/>
            <person name="Bochicchio J."/>
            <person name="Borenstein D."/>
            <person name="Chapman S.B."/>
            <person name="Chen Z."/>
            <person name="Engels R."/>
            <person name="Freedman E."/>
            <person name="Gellesch M."/>
            <person name="Goldberg J."/>
            <person name="Griggs A."/>
            <person name="Gujja S."/>
            <person name="Heilman E."/>
            <person name="Heiman D."/>
            <person name="Hepburn T."/>
            <person name="Howarth C."/>
            <person name="Jen D."/>
            <person name="Larson L."/>
            <person name="Lewis B."/>
            <person name="Mehta T."/>
            <person name="Park D."/>
            <person name="Pearson M."/>
            <person name="Roberts A."/>
            <person name="Saif S."/>
            <person name="Shea T."/>
            <person name="Shenoy N."/>
            <person name="Sisk P."/>
            <person name="Stolte C."/>
            <person name="Sykes S."/>
            <person name="Thomson T."/>
            <person name="Walk T."/>
            <person name="White J."/>
            <person name="Yandava C."/>
            <person name="Izard J."/>
            <person name="Baranova O.V."/>
            <person name="Blanton J.M."/>
            <person name="Tanner A.C."/>
            <person name="Dewhirst F.E."/>
            <person name="Haas B."/>
            <person name="Nusbaum C."/>
            <person name="Birren B."/>
        </authorList>
    </citation>
    <scope>NUCLEOTIDE SEQUENCE [LARGE SCALE GENOMIC DNA]</scope>
    <source>
        <strain evidence="2">1-1 BBBD Race 1</strain>
    </source>
</reference>
<evidence type="ECO:0000313" key="2">
    <source>
        <dbReference type="EMBL" id="OAV85175.1"/>
    </source>
</evidence>
<feature type="non-terminal residue" evidence="2">
    <location>
        <position position="205"/>
    </location>
</feature>
<dbReference type="EnsemblFungi" id="PTTG_30727-t43_1">
    <property type="protein sequence ID" value="PTTG_30727-t43_1-p1"/>
    <property type="gene ID" value="PTTG_30727"/>
</dbReference>
<reference evidence="2" key="2">
    <citation type="submission" date="2016-05" db="EMBL/GenBank/DDBJ databases">
        <title>Comparative analysis highlights variable genome content of wheat rusts and divergence of the mating loci.</title>
        <authorList>
            <person name="Cuomo C.A."/>
            <person name="Bakkeren G."/>
            <person name="Szabo L."/>
            <person name="Khalil H."/>
            <person name="Joly D."/>
            <person name="Goldberg J."/>
            <person name="Young S."/>
            <person name="Zeng Q."/>
            <person name="Fellers J."/>
        </authorList>
    </citation>
    <scope>NUCLEOTIDE SEQUENCE [LARGE SCALE GENOMIC DNA]</scope>
    <source>
        <strain evidence="2">1-1 BBBD Race 1</strain>
    </source>
</reference>
<organism evidence="2">
    <name type="scientific">Puccinia triticina (isolate 1-1 / race 1 (BBBD))</name>
    <name type="common">Brown leaf rust fungus</name>
    <dbReference type="NCBI Taxonomy" id="630390"/>
    <lineage>
        <taxon>Eukaryota</taxon>
        <taxon>Fungi</taxon>
        <taxon>Dikarya</taxon>
        <taxon>Basidiomycota</taxon>
        <taxon>Pucciniomycotina</taxon>
        <taxon>Pucciniomycetes</taxon>
        <taxon>Pucciniales</taxon>
        <taxon>Pucciniaceae</taxon>
        <taxon>Puccinia</taxon>
    </lineage>
</organism>
<evidence type="ECO:0000313" key="4">
    <source>
        <dbReference type="Proteomes" id="UP000005240"/>
    </source>
</evidence>
<gene>
    <name evidence="2" type="ORF">PTTG_30727</name>
</gene>
<evidence type="ECO:0000256" key="1">
    <source>
        <dbReference type="SAM" id="MobiDB-lite"/>
    </source>
</evidence>
<protein>
    <submittedName>
        <fullName evidence="2 3">Uncharacterized protein</fullName>
    </submittedName>
</protein>
<name>A0A180FXM4_PUCT1</name>
<proteinExistence type="predicted"/>
<feature type="region of interest" description="Disordered" evidence="1">
    <location>
        <begin position="164"/>
        <end position="205"/>
    </location>
</feature>
<dbReference type="VEuPathDB" id="FungiDB:PTTG_30727"/>
<feature type="compositionally biased region" description="Low complexity" evidence="1">
    <location>
        <begin position="120"/>
        <end position="137"/>
    </location>
</feature>
<keyword evidence="4" id="KW-1185">Reference proteome</keyword>
<reference evidence="3" key="4">
    <citation type="submission" date="2025-05" db="UniProtKB">
        <authorList>
            <consortium name="EnsemblFungi"/>
        </authorList>
    </citation>
    <scope>IDENTIFICATION</scope>
    <source>
        <strain evidence="3">isolate 1-1 / race 1 (BBBD)</strain>
    </source>
</reference>
<dbReference type="OrthoDB" id="5632at2759"/>
<feature type="region of interest" description="Disordered" evidence="1">
    <location>
        <begin position="115"/>
        <end position="149"/>
    </location>
</feature>
<evidence type="ECO:0000313" key="3">
    <source>
        <dbReference type="EnsemblFungi" id="PTTG_30727-t43_1-p1"/>
    </source>
</evidence>
<dbReference type="AlphaFoldDB" id="A0A180FXM4"/>
<feature type="compositionally biased region" description="Low complexity" evidence="1">
    <location>
        <begin position="170"/>
        <end position="195"/>
    </location>
</feature>
<accession>A0A180FXM4</accession>
<reference evidence="3 4" key="3">
    <citation type="journal article" date="2017" name="G3 (Bethesda)">
        <title>Comparative analysis highlights variable genome content of wheat rusts and divergence of the mating loci.</title>
        <authorList>
            <person name="Cuomo C.A."/>
            <person name="Bakkeren G."/>
            <person name="Khalil H.B."/>
            <person name="Panwar V."/>
            <person name="Joly D."/>
            <person name="Linning R."/>
            <person name="Sakthikumar S."/>
            <person name="Song X."/>
            <person name="Adiconis X."/>
            <person name="Fan L."/>
            <person name="Goldberg J.M."/>
            <person name="Levin J.Z."/>
            <person name="Young S."/>
            <person name="Zeng Q."/>
            <person name="Anikster Y."/>
            <person name="Bruce M."/>
            <person name="Wang M."/>
            <person name="Yin C."/>
            <person name="McCallum B."/>
            <person name="Szabo L.J."/>
            <person name="Hulbert S."/>
            <person name="Chen X."/>
            <person name="Fellers J.P."/>
        </authorList>
    </citation>
    <scope>NUCLEOTIDE SEQUENCE</scope>
    <source>
        <strain evidence="4">Isolate 1-1 / race 1 (BBBD)</strain>
        <strain evidence="3">isolate 1-1 / race 1 (BBBD)</strain>
    </source>
</reference>
<sequence length="205" mass="22005">MRARIGALLRYHTARRMADPSASRDGVSIPSQRRWLEYWGAVLAGNDARRFLDQPAPKHVVIKWIKIRLTPSEHYLNLVSFNTKIAVQLAHYKSSYIDRIERAEQALHRTNGFPRAQFLAPSSGSSPAAHPGPADAAQSPGAHAPDSEWQDGSALVVKFASFGQRPAPPSSASSADASVFDGSSSVGTHSSTTSGRPGSVSTDMG</sequence>